<keyword evidence="6" id="KW-0812">Transmembrane</keyword>
<evidence type="ECO:0000256" key="3">
    <source>
        <dbReference type="ARBA" id="ARBA00022695"/>
    </source>
</evidence>
<dbReference type="Pfam" id="PF02457">
    <property type="entry name" value="DAC"/>
    <property type="match status" value="1"/>
</dbReference>
<evidence type="ECO:0000259" key="7">
    <source>
        <dbReference type="PROSITE" id="PS51794"/>
    </source>
</evidence>
<keyword evidence="5" id="KW-0067">ATP-binding</keyword>
<organism evidence="8 9">
    <name type="scientific">Roseiconus nitratireducens</name>
    <dbReference type="NCBI Taxonomy" id="2605748"/>
    <lineage>
        <taxon>Bacteria</taxon>
        <taxon>Pseudomonadati</taxon>
        <taxon>Planctomycetota</taxon>
        <taxon>Planctomycetia</taxon>
        <taxon>Pirellulales</taxon>
        <taxon>Pirellulaceae</taxon>
        <taxon>Roseiconus</taxon>
    </lineage>
</organism>
<evidence type="ECO:0000313" key="8">
    <source>
        <dbReference type="EMBL" id="KAA5540922.1"/>
    </source>
</evidence>
<comment type="catalytic activity">
    <reaction evidence="1">
        <text>2 ATP = 3',3'-c-di-AMP + 2 diphosphate</text>
        <dbReference type="Rhea" id="RHEA:35655"/>
        <dbReference type="ChEBI" id="CHEBI:30616"/>
        <dbReference type="ChEBI" id="CHEBI:33019"/>
        <dbReference type="ChEBI" id="CHEBI:71500"/>
        <dbReference type="EC" id="2.7.7.85"/>
    </reaction>
</comment>
<sequence>MEHFLQNLTQQIRLADLLDIAVVSLVLYIALSWFRQRASRAIGISLLGFLLLYVVASYLGMYLTTRVFQVGFLGAALAFIVVFQQDIRQGVERLASYRWRRRKRQLTTADTNVTSLCDSIEKLAEDRIGALLVFPARQPLDRHLRGGIPVNGEISVPLLLSIFHPKSPGHDGAVLIQDGRVAQLGAHLPLSIDVAKVHGGGTRHTAALGLAERCDALVVVVSEERGTVSLAEKGSIQVIDSADLPARLKTHLDAHGENGDSGRTGWQDLPTKALALFLASVCWFLFAYQTTTVQRTLVVPIEYRNLPERWVVNDPKESSAEVTLSGSEQGFELLDVSKIAVSLEIKNPREGVPIRLQTEDSLKGIPVELNVTRINPREVFVILSDGKKP</sequence>
<feature type="domain" description="DAC" evidence="7">
    <location>
        <begin position="84"/>
        <end position="243"/>
    </location>
</feature>
<dbReference type="Gene3D" id="2.170.120.30">
    <property type="match status" value="1"/>
</dbReference>
<dbReference type="GO" id="GO:0106408">
    <property type="term" value="F:diadenylate cyclase activity"/>
    <property type="evidence" value="ECO:0007669"/>
    <property type="project" value="UniProtKB-EC"/>
</dbReference>
<feature type="transmembrane region" description="Helical" evidence="6">
    <location>
        <begin position="12"/>
        <end position="34"/>
    </location>
</feature>
<protein>
    <recommendedName>
        <fullName evidence="7">DAC domain-containing protein</fullName>
    </recommendedName>
</protein>
<feature type="transmembrane region" description="Helical" evidence="6">
    <location>
        <begin position="41"/>
        <end position="61"/>
    </location>
</feature>
<evidence type="ECO:0000313" key="9">
    <source>
        <dbReference type="Proteomes" id="UP000324479"/>
    </source>
</evidence>
<dbReference type="EMBL" id="VWOX01000011">
    <property type="protein sequence ID" value="KAA5540922.1"/>
    <property type="molecule type" value="Genomic_DNA"/>
</dbReference>
<dbReference type="GO" id="GO:0005524">
    <property type="term" value="F:ATP binding"/>
    <property type="evidence" value="ECO:0007669"/>
    <property type="project" value="UniProtKB-KW"/>
</dbReference>
<evidence type="ECO:0000256" key="1">
    <source>
        <dbReference type="ARBA" id="ARBA00000877"/>
    </source>
</evidence>
<proteinExistence type="predicted"/>
<dbReference type="GO" id="GO:0004016">
    <property type="term" value="F:adenylate cyclase activity"/>
    <property type="evidence" value="ECO:0007669"/>
    <property type="project" value="TreeGrafter"/>
</dbReference>
<gene>
    <name evidence="8" type="ORF">FYK55_18580</name>
</gene>
<dbReference type="PANTHER" id="PTHR34185:SF1">
    <property type="entry name" value="DIADENYLATE CYCLASE"/>
    <property type="match status" value="1"/>
</dbReference>
<dbReference type="InterPro" id="IPR050338">
    <property type="entry name" value="DisA"/>
</dbReference>
<keyword evidence="6" id="KW-0472">Membrane</keyword>
<dbReference type="PROSITE" id="PS51794">
    <property type="entry name" value="DAC"/>
    <property type="match status" value="1"/>
</dbReference>
<comment type="caution">
    <text evidence="8">The sequence shown here is derived from an EMBL/GenBank/DDBJ whole genome shotgun (WGS) entry which is preliminary data.</text>
</comment>
<keyword evidence="9" id="KW-1185">Reference proteome</keyword>
<evidence type="ECO:0000256" key="4">
    <source>
        <dbReference type="ARBA" id="ARBA00022741"/>
    </source>
</evidence>
<keyword evidence="6" id="KW-1133">Transmembrane helix</keyword>
<evidence type="ECO:0000256" key="6">
    <source>
        <dbReference type="SAM" id="Phobius"/>
    </source>
</evidence>
<dbReference type="InterPro" id="IPR036888">
    <property type="entry name" value="DNA_integrity_DisA_N_sf"/>
</dbReference>
<name>A0A5M6D3Q8_9BACT</name>
<evidence type="ECO:0000256" key="5">
    <source>
        <dbReference type="ARBA" id="ARBA00022840"/>
    </source>
</evidence>
<reference evidence="8 9" key="1">
    <citation type="submission" date="2019-08" db="EMBL/GenBank/DDBJ databases">
        <authorList>
            <person name="Dhanesh K."/>
            <person name="Kumar G."/>
            <person name="Sasikala C."/>
            <person name="Venkata Ramana C."/>
        </authorList>
    </citation>
    <scope>NUCLEOTIDE SEQUENCE [LARGE SCALE GENOMIC DNA]</scope>
    <source>
        <strain evidence="8 9">JC645</strain>
    </source>
</reference>
<dbReference type="Gene3D" id="3.40.1700.10">
    <property type="entry name" value="DNA integrity scanning protein, DisA, N-terminal domain"/>
    <property type="match status" value="1"/>
</dbReference>
<dbReference type="PANTHER" id="PTHR34185">
    <property type="entry name" value="DIADENYLATE CYCLASE"/>
    <property type="match status" value="1"/>
</dbReference>
<keyword evidence="2" id="KW-0808">Transferase</keyword>
<evidence type="ECO:0000256" key="2">
    <source>
        <dbReference type="ARBA" id="ARBA00022679"/>
    </source>
</evidence>
<dbReference type="InterPro" id="IPR003390">
    <property type="entry name" value="DNA_integrity_scan_DisA_N"/>
</dbReference>
<dbReference type="Proteomes" id="UP000324479">
    <property type="component" value="Unassembled WGS sequence"/>
</dbReference>
<dbReference type="AlphaFoldDB" id="A0A5M6D3Q8"/>
<dbReference type="InterPro" id="IPR045585">
    <property type="entry name" value="CdaA_N"/>
</dbReference>
<keyword evidence="3" id="KW-0548">Nucleotidyltransferase</keyword>
<dbReference type="Pfam" id="PF19293">
    <property type="entry name" value="CdaA_N"/>
    <property type="match status" value="1"/>
</dbReference>
<dbReference type="RefSeq" id="WP_150077968.1">
    <property type="nucleotide sequence ID" value="NZ_VWOX01000011.1"/>
</dbReference>
<accession>A0A5M6D3Q8</accession>
<keyword evidence="4" id="KW-0547">Nucleotide-binding</keyword>
<dbReference type="SUPFAM" id="SSF143597">
    <property type="entry name" value="YojJ-like"/>
    <property type="match status" value="1"/>
</dbReference>